<organism evidence="9 10">
    <name type="scientific">Adineta steineri</name>
    <dbReference type="NCBI Taxonomy" id="433720"/>
    <lineage>
        <taxon>Eukaryota</taxon>
        <taxon>Metazoa</taxon>
        <taxon>Spiralia</taxon>
        <taxon>Gnathifera</taxon>
        <taxon>Rotifera</taxon>
        <taxon>Eurotatoria</taxon>
        <taxon>Bdelloidea</taxon>
        <taxon>Adinetida</taxon>
        <taxon>Adinetidae</taxon>
        <taxon>Adineta</taxon>
    </lineage>
</organism>
<feature type="domain" description="PKS/mFAS DH" evidence="8">
    <location>
        <begin position="101"/>
        <end position="347"/>
    </location>
</feature>
<evidence type="ECO:0000259" key="8">
    <source>
        <dbReference type="PROSITE" id="PS52019"/>
    </source>
</evidence>
<evidence type="ECO:0000313" key="10">
    <source>
        <dbReference type="Proteomes" id="UP000663860"/>
    </source>
</evidence>
<dbReference type="GO" id="GO:0140359">
    <property type="term" value="F:ABC-type transporter activity"/>
    <property type="evidence" value="ECO:0007669"/>
    <property type="project" value="InterPro"/>
</dbReference>
<evidence type="ECO:0000256" key="2">
    <source>
        <dbReference type="ARBA" id="ARBA00022692"/>
    </source>
</evidence>
<dbReference type="Pfam" id="PF00664">
    <property type="entry name" value="ABC_membrane"/>
    <property type="match status" value="1"/>
</dbReference>
<dbReference type="AlphaFoldDB" id="A0A815FIY7"/>
<evidence type="ECO:0000313" key="9">
    <source>
        <dbReference type="EMBL" id="CAF1324014.1"/>
    </source>
</evidence>
<feature type="transmembrane region" description="Helical" evidence="6">
    <location>
        <begin position="277"/>
        <end position="297"/>
    </location>
</feature>
<dbReference type="GO" id="GO:0016324">
    <property type="term" value="C:apical plasma membrane"/>
    <property type="evidence" value="ECO:0007669"/>
    <property type="project" value="TreeGrafter"/>
</dbReference>
<evidence type="ECO:0008006" key="11">
    <source>
        <dbReference type="Google" id="ProtNLM"/>
    </source>
</evidence>
<dbReference type="InterPro" id="IPR011527">
    <property type="entry name" value="ABC1_TM_dom"/>
</dbReference>
<reference evidence="9" key="1">
    <citation type="submission" date="2021-02" db="EMBL/GenBank/DDBJ databases">
        <authorList>
            <person name="Nowell W R."/>
        </authorList>
    </citation>
    <scope>NUCLEOTIDE SEQUENCE</scope>
</reference>
<dbReference type="PROSITE" id="PS52019">
    <property type="entry name" value="PKS_MFAS_DH"/>
    <property type="match status" value="1"/>
</dbReference>
<dbReference type="PANTHER" id="PTHR24221:SF636">
    <property type="entry name" value="BILE SALT EXPORT PUMP"/>
    <property type="match status" value="1"/>
</dbReference>
<sequence length="347" mass="39100">MYEKTVRFYDAIAAIIKDEAASVFLEISPHPVLAASIRECCKLTNQQQSSPLILPTLKRKENEQITLLPSLAQFTTSSQVWQQCFHTHSSIQRLANRIPTHPLLGIRQLNDQTNATWKSLININLAQHSFLKDHKIQDAILFPAVAYLELATAACQQLLSSKEDDQQQLTIIFKDINFIKALILNEHELMESFFFGCSGEALTKRLRIKTFETLLRQDISYFDDPNNNTGALCTHLSTEASAVQGATGIRLGILLQSFCSFVGGLIIGFIFSWQLTLLIMAFIPLLIAGGFLESRLITGFSSKDEKALENAGKIAVETIQNIRTVVQLTKEDYFYEEYSKVLEISYR</sequence>
<feature type="region of interest" description="N-terminal hotdog fold" evidence="5">
    <location>
        <begin position="101"/>
        <end position="247"/>
    </location>
</feature>
<dbReference type="Proteomes" id="UP000663860">
    <property type="component" value="Unassembled WGS sequence"/>
</dbReference>
<dbReference type="CDD" id="cd18578">
    <property type="entry name" value="ABC_6TM_Pgp_ABCB1_D2_like"/>
    <property type="match status" value="1"/>
</dbReference>
<dbReference type="PROSITE" id="PS50929">
    <property type="entry name" value="ABC_TM1F"/>
    <property type="match status" value="1"/>
</dbReference>
<feature type="domain" description="ABC transmembrane type-1" evidence="7">
    <location>
        <begin position="189"/>
        <end position="347"/>
    </location>
</feature>
<dbReference type="SUPFAM" id="SSF90123">
    <property type="entry name" value="ABC transporter transmembrane region"/>
    <property type="match status" value="1"/>
</dbReference>
<dbReference type="GO" id="GO:0005524">
    <property type="term" value="F:ATP binding"/>
    <property type="evidence" value="ECO:0007669"/>
    <property type="project" value="InterPro"/>
</dbReference>
<dbReference type="InterPro" id="IPR049900">
    <property type="entry name" value="PKS_mFAS_DH"/>
</dbReference>
<dbReference type="InterPro" id="IPR036640">
    <property type="entry name" value="ABC1_TM_sf"/>
</dbReference>
<dbReference type="InterPro" id="IPR016035">
    <property type="entry name" value="Acyl_Trfase/lysoPLipase"/>
</dbReference>
<proteinExistence type="predicted"/>
<protein>
    <recommendedName>
        <fullName evidence="11">ABC transmembrane type-1 domain-containing protein</fullName>
    </recommendedName>
</protein>
<dbReference type="InterPro" id="IPR049552">
    <property type="entry name" value="PKS_DH_N"/>
</dbReference>
<evidence type="ECO:0000256" key="6">
    <source>
        <dbReference type="SAM" id="Phobius"/>
    </source>
</evidence>
<accession>A0A815FIY7</accession>
<comment type="subcellular location">
    <subcellularLocation>
        <location evidence="1">Membrane</location>
        <topology evidence="1">Multi-pass membrane protein</topology>
    </subcellularLocation>
</comment>
<evidence type="ECO:0000256" key="4">
    <source>
        <dbReference type="ARBA" id="ARBA00023136"/>
    </source>
</evidence>
<dbReference type="InterPro" id="IPR039421">
    <property type="entry name" value="Type_1_exporter"/>
</dbReference>
<dbReference type="EMBL" id="CAJNOE010000744">
    <property type="protein sequence ID" value="CAF1324014.1"/>
    <property type="molecule type" value="Genomic_DNA"/>
</dbReference>
<keyword evidence="2 6" id="KW-0812">Transmembrane</keyword>
<gene>
    <name evidence="9" type="ORF">IZO911_LOCUS35309</name>
</gene>
<dbReference type="Gene3D" id="3.40.366.10">
    <property type="entry name" value="Malonyl-Coenzyme A Acyl Carrier Protein, domain 2"/>
    <property type="match status" value="1"/>
</dbReference>
<dbReference type="SUPFAM" id="SSF52151">
    <property type="entry name" value="FabD/lysophospholipase-like"/>
    <property type="match status" value="1"/>
</dbReference>
<dbReference type="GO" id="GO:0016740">
    <property type="term" value="F:transferase activity"/>
    <property type="evidence" value="ECO:0007669"/>
    <property type="project" value="InterPro"/>
</dbReference>
<keyword evidence="4 6" id="KW-0472">Membrane</keyword>
<feature type="region of interest" description="C-terminal hotdog fold" evidence="5">
    <location>
        <begin position="266"/>
        <end position="347"/>
    </location>
</feature>
<dbReference type="Pfam" id="PF21089">
    <property type="entry name" value="PKS_DH_N"/>
    <property type="match status" value="1"/>
</dbReference>
<evidence type="ECO:0000256" key="5">
    <source>
        <dbReference type="PROSITE-ProRule" id="PRU01363"/>
    </source>
</evidence>
<comment type="caution">
    <text evidence="5">Lacks conserved residue(s) required for the propagation of feature annotation.</text>
</comment>
<evidence type="ECO:0000256" key="3">
    <source>
        <dbReference type="ARBA" id="ARBA00022989"/>
    </source>
</evidence>
<dbReference type="InterPro" id="IPR001227">
    <property type="entry name" value="Ac_transferase_dom_sf"/>
</dbReference>
<dbReference type="Gene3D" id="1.20.1560.10">
    <property type="entry name" value="ABC transporter type 1, transmembrane domain"/>
    <property type="match status" value="1"/>
</dbReference>
<evidence type="ECO:0000259" key="7">
    <source>
        <dbReference type="PROSITE" id="PS50929"/>
    </source>
</evidence>
<dbReference type="PANTHER" id="PTHR24221">
    <property type="entry name" value="ATP-BINDING CASSETTE SUB-FAMILY B"/>
    <property type="match status" value="1"/>
</dbReference>
<name>A0A815FIY7_9BILA</name>
<evidence type="ECO:0000256" key="1">
    <source>
        <dbReference type="ARBA" id="ARBA00004141"/>
    </source>
</evidence>
<keyword evidence="3 6" id="KW-1133">Transmembrane helix</keyword>
<comment type="caution">
    <text evidence="9">The sequence shown here is derived from an EMBL/GenBank/DDBJ whole genome shotgun (WGS) entry which is preliminary data.</text>
</comment>
<feature type="transmembrane region" description="Helical" evidence="6">
    <location>
        <begin position="251"/>
        <end position="271"/>
    </location>
</feature>